<feature type="domain" description="Xylanolytic transcriptional activator regulatory" evidence="9">
    <location>
        <begin position="228"/>
        <end position="300"/>
    </location>
</feature>
<keyword evidence="5" id="KW-0238">DNA-binding</keyword>
<evidence type="ECO:0000256" key="3">
    <source>
        <dbReference type="ARBA" id="ARBA00022833"/>
    </source>
</evidence>
<dbReference type="GO" id="GO:0006351">
    <property type="term" value="P:DNA-templated transcription"/>
    <property type="evidence" value="ECO:0007669"/>
    <property type="project" value="InterPro"/>
</dbReference>
<dbReference type="GO" id="GO:0000981">
    <property type="term" value="F:DNA-binding transcription factor activity, RNA polymerase II-specific"/>
    <property type="evidence" value="ECO:0007669"/>
    <property type="project" value="TreeGrafter"/>
</dbReference>
<evidence type="ECO:0000256" key="6">
    <source>
        <dbReference type="ARBA" id="ARBA00023163"/>
    </source>
</evidence>
<keyword evidence="11" id="KW-1185">Reference proteome</keyword>
<comment type="caution">
    <text evidence="10">The sequence shown here is derived from an EMBL/GenBank/DDBJ whole genome shotgun (WGS) entry which is preliminary data.</text>
</comment>
<evidence type="ECO:0000256" key="7">
    <source>
        <dbReference type="ARBA" id="ARBA00023242"/>
    </source>
</evidence>
<accession>A0AA38XT94</accession>
<comment type="subcellular location">
    <subcellularLocation>
        <location evidence="1">Nucleus</location>
    </subcellularLocation>
</comment>
<keyword evidence="2" id="KW-0479">Metal-binding</keyword>
<dbReference type="PANTHER" id="PTHR47782:SF14">
    <property type="entry name" value="ZN(II)2CYS6 TRANSCRIPTION FACTOR (EUROFUNG)"/>
    <property type="match status" value="1"/>
</dbReference>
<evidence type="ECO:0000256" key="4">
    <source>
        <dbReference type="ARBA" id="ARBA00023015"/>
    </source>
</evidence>
<keyword evidence="3" id="KW-0862">Zinc</keyword>
<evidence type="ECO:0000256" key="8">
    <source>
        <dbReference type="SAM" id="MobiDB-lite"/>
    </source>
</evidence>
<gene>
    <name evidence="10" type="ORF">H2204_012572</name>
</gene>
<reference evidence="10" key="1">
    <citation type="submission" date="2022-10" db="EMBL/GenBank/DDBJ databases">
        <title>Culturing micro-colonial fungi from biological soil crusts in the Mojave desert and describing Neophaeococcomyces mojavensis, and introducing the new genera and species Taxawa tesnikishii.</title>
        <authorList>
            <person name="Kurbessoian T."/>
            <person name="Stajich J.E."/>
        </authorList>
    </citation>
    <scope>NUCLEOTIDE SEQUENCE</scope>
    <source>
        <strain evidence="10">TK_35</strain>
    </source>
</reference>
<keyword evidence="7" id="KW-0539">Nucleus</keyword>
<keyword evidence="4" id="KW-0805">Transcription regulation</keyword>
<feature type="region of interest" description="Disordered" evidence="8">
    <location>
        <begin position="1"/>
        <end position="25"/>
    </location>
</feature>
<evidence type="ECO:0000256" key="5">
    <source>
        <dbReference type="ARBA" id="ARBA00023125"/>
    </source>
</evidence>
<dbReference type="PANTHER" id="PTHR47782">
    <property type="entry name" value="ZN(II)2CYS6 TRANSCRIPTION FACTOR (EUROFUNG)-RELATED"/>
    <property type="match status" value="1"/>
</dbReference>
<dbReference type="AlphaFoldDB" id="A0AA38XT94"/>
<evidence type="ECO:0000256" key="1">
    <source>
        <dbReference type="ARBA" id="ARBA00004123"/>
    </source>
</evidence>
<evidence type="ECO:0000259" key="9">
    <source>
        <dbReference type="SMART" id="SM00906"/>
    </source>
</evidence>
<evidence type="ECO:0000256" key="2">
    <source>
        <dbReference type="ARBA" id="ARBA00022723"/>
    </source>
</evidence>
<dbReference type="GO" id="GO:0008270">
    <property type="term" value="F:zinc ion binding"/>
    <property type="evidence" value="ECO:0007669"/>
    <property type="project" value="InterPro"/>
</dbReference>
<sequence length="465" mass="51055">MPYEKVTSVPSRTDSRTSKHKRRPTLGALLYREELTPTPHGARAATDPSIPVANSLGDGLGARQPQVDLNMHFLSLSAMTKRAGGRVSPVLWDGVAKSIRQSQSGTVQHLSFPPDDGARSLATYLGYVDFRFPGIPVGKVQHGMDAITSEGEHHYRSTLSTDPAHVFMAYMVIAIVPMVSDTYPMSQGMFISTHILAESLKVLEKVFQKEDGVDVIHCLHLLVIFSIHSSTAGIAMKKSIAMGDHRDSVGEVDRTEADARRWAFWSCYFLDRLISTALGRPYSVSDKYIRVAPPSAGDAVGRPALSSQMSIHLFRYAKLMSQIVNDQGEEPFTNHLGRLLHWRACTPPEAPLSTQCAFEYQTSLYNTLYLRVAIDQIVSRQTADDAPVCLQQLPASKRNGIVVSKHQQMADFRLMDACRAVLKSLKRSGMGKTVIPVMGHGIQLNLNGTGSDLPHGGHLRSVQVG</sequence>
<dbReference type="GO" id="GO:0005634">
    <property type="term" value="C:nucleus"/>
    <property type="evidence" value="ECO:0007669"/>
    <property type="project" value="UniProtKB-SubCell"/>
</dbReference>
<dbReference type="InterPro" id="IPR052202">
    <property type="entry name" value="Yeast_MetPath_Reg"/>
</dbReference>
<dbReference type="GO" id="GO:0043565">
    <property type="term" value="F:sequence-specific DNA binding"/>
    <property type="evidence" value="ECO:0007669"/>
    <property type="project" value="TreeGrafter"/>
</dbReference>
<dbReference type="CDD" id="cd12148">
    <property type="entry name" value="fungal_TF_MHR"/>
    <property type="match status" value="1"/>
</dbReference>
<proteinExistence type="predicted"/>
<dbReference type="SMART" id="SM00906">
    <property type="entry name" value="Fungal_trans"/>
    <property type="match status" value="1"/>
</dbReference>
<organism evidence="10 11">
    <name type="scientific">Knufia peltigerae</name>
    <dbReference type="NCBI Taxonomy" id="1002370"/>
    <lineage>
        <taxon>Eukaryota</taxon>
        <taxon>Fungi</taxon>
        <taxon>Dikarya</taxon>
        <taxon>Ascomycota</taxon>
        <taxon>Pezizomycotina</taxon>
        <taxon>Eurotiomycetes</taxon>
        <taxon>Chaetothyriomycetidae</taxon>
        <taxon>Chaetothyriales</taxon>
        <taxon>Trichomeriaceae</taxon>
        <taxon>Knufia</taxon>
    </lineage>
</organism>
<dbReference type="Proteomes" id="UP001172681">
    <property type="component" value="Unassembled WGS sequence"/>
</dbReference>
<evidence type="ECO:0000313" key="11">
    <source>
        <dbReference type="Proteomes" id="UP001172681"/>
    </source>
</evidence>
<keyword evidence="6" id="KW-0804">Transcription</keyword>
<evidence type="ECO:0000313" key="10">
    <source>
        <dbReference type="EMBL" id="KAJ9619704.1"/>
    </source>
</evidence>
<dbReference type="EMBL" id="JAPDRN010000130">
    <property type="protein sequence ID" value="KAJ9619704.1"/>
    <property type="molecule type" value="Genomic_DNA"/>
</dbReference>
<dbReference type="GO" id="GO:0045944">
    <property type="term" value="P:positive regulation of transcription by RNA polymerase II"/>
    <property type="evidence" value="ECO:0007669"/>
    <property type="project" value="TreeGrafter"/>
</dbReference>
<protein>
    <recommendedName>
        <fullName evidence="9">Xylanolytic transcriptional activator regulatory domain-containing protein</fullName>
    </recommendedName>
</protein>
<dbReference type="Pfam" id="PF04082">
    <property type="entry name" value="Fungal_trans"/>
    <property type="match status" value="1"/>
</dbReference>
<name>A0AA38XT94_9EURO</name>
<dbReference type="InterPro" id="IPR007219">
    <property type="entry name" value="XnlR_reg_dom"/>
</dbReference>